<organism evidence="2 3">
    <name type="scientific">Tulasnella calospora MUT 4182</name>
    <dbReference type="NCBI Taxonomy" id="1051891"/>
    <lineage>
        <taxon>Eukaryota</taxon>
        <taxon>Fungi</taxon>
        <taxon>Dikarya</taxon>
        <taxon>Basidiomycota</taxon>
        <taxon>Agaricomycotina</taxon>
        <taxon>Agaricomycetes</taxon>
        <taxon>Cantharellales</taxon>
        <taxon>Tulasnellaceae</taxon>
        <taxon>Tulasnella</taxon>
    </lineage>
</organism>
<dbReference type="Proteomes" id="UP000054248">
    <property type="component" value="Unassembled WGS sequence"/>
</dbReference>
<evidence type="ECO:0000256" key="1">
    <source>
        <dbReference type="SAM" id="MobiDB-lite"/>
    </source>
</evidence>
<protein>
    <submittedName>
        <fullName evidence="2">Uncharacterized protein</fullName>
    </submittedName>
</protein>
<keyword evidence="3" id="KW-1185">Reference proteome</keyword>
<evidence type="ECO:0000313" key="2">
    <source>
        <dbReference type="EMBL" id="KIO15338.1"/>
    </source>
</evidence>
<reference evidence="2 3" key="1">
    <citation type="submission" date="2014-04" db="EMBL/GenBank/DDBJ databases">
        <authorList>
            <consortium name="DOE Joint Genome Institute"/>
            <person name="Kuo A."/>
            <person name="Girlanda M."/>
            <person name="Perotto S."/>
            <person name="Kohler A."/>
            <person name="Nagy L.G."/>
            <person name="Floudas D."/>
            <person name="Copeland A."/>
            <person name="Barry K.W."/>
            <person name="Cichocki N."/>
            <person name="Veneault-Fourrey C."/>
            <person name="LaButti K."/>
            <person name="Lindquist E.A."/>
            <person name="Lipzen A."/>
            <person name="Lundell T."/>
            <person name="Morin E."/>
            <person name="Murat C."/>
            <person name="Sun H."/>
            <person name="Tunlid A."/>
            <person name="Henrissat B."/>
            <person name="Grigoriev I.V."/>
            <person name="Hibbett D.S."/>
            <person name="Martin F."/>
            <person name="Nordberg H.P."/>
            <person name="Cantor M.N."/>
            <person name="Hua S.X."/>
        </authorList>
    </citation>
    <scope>NUCLEOTIDE SEQUENCE [LARGE SCALE GENOMIC DNA]</scope>
    <source>
        <strain evidence="2 3">MUT 4182</strain>
    </source>
</reference>
<feature type="compositionally biased region" description="Polar residues" evidence="1">
    <location>
        <begin position="45"/>
        <end position="54"/>
    </location>
</feature>
<feature type="non-terminal residue" evidence="2">
    <location>
        <position position="1"/>
    </location>
</feature>
<name>A0A0C3K1R6_9AGAM</name>
<gene>
    <name evidence="2" type="ORF">M407DRAFT_35112</name>
</gene>
<dbReference type="EMBL" id="KN824198">
    <property type="protein sequence ID" value="KIO15338.1"/>
    <property type="molecule type" value="Genomic_DNA"/>
</dbReference>
<reference evidence="3" key="2">
    <citation type="submission" date="2015-01" db="EMBL/GenBank/DDBJ databases">
        <title>Evolutionary Origins and Diversification of the Mycorrhizal Mutualists.</title>
        <authorList>
            <consortium name="DOE Joint Genome Institute"/>
            <consortium name="Mycorrhizal Genomics Consortium"/>
            <person name="Kohler A."/>
            <person name="Kuo A."/>
            <person name="Nagy L.G."/>
            <person name="Floudas D."/>
            <person name="Copeland A."/>
            <person name="Barry K.W."/>
            <person name="Cichocki N."/>
            <person name="Veneault-Fourrey C."/>
            <person name="LaButti K."/>
            <person name="Lindquist E.A."/>
            <person name="Lipzen A."/>
            <person name="Lundell T."/>
            <person name="Morin E."/>
            <person name="Murat C."/>
            <person name="Riley R."/>
            <person name="Ohm R."/>
            <person name="Sun H."/>
            <person name="Tunlid A."/>
            <person name="Henrissat B."/>
            <person name="Grigoriev I.V."/>
            <person name="Hibbett D.S."/>
            <person name="Martin F."/>
        </authorList>
    </citation>
    <scope>NUCLEOTIDE SEQUENCE [LARGE SCALE GENOMIC DNA]</scope>
    <source>
        <strain evidence="3">MUT 4182</strain>
    </source>
</reference>
<sequence>AFPPPEADQFEALTDDLVVKGELFTPKHPDVYGYDYQSATRSPIINVSLNDEQTSSSGSPESSLHLPPQARPRTKSFRLPSFGKPKAPDSPDSQRDKDGKHRERKDSGGSTSTSLRQRVVSLLHKNSDDSLKDKAKERPLSFIGGALPKPRADGGLVPSLEVSPSMTKRASKLLKPRDSISSVTSAK</sequence>
<dbReference type="STRING" id="1051891.A0A0C3K1R6"/>
<feature type="region of interest" description="Disordered" evidence="1">
    <location>
        <begin position="45"/>
        <end position="187"/>
    </location>
</feature>
<feature type="compositionally biased region" description="Basic and acidic residues" evidence="1">
    <location>
        <begin position="86"/>
        <end position="107"/>
    </location>
</feature>
<feature type="compositionally biased region" description="Basic and acidic residues" evidence="1">
    <location>
        <begin position="125"/>
        <end position="139"/>
    </location>
</feature>
<accession>A0A0C3K1R6</accession>
<proteinExistence type="predicted"/>
<dbReference type="HOGENOM" id="CLU_1451032_0_0_1"/>
<dbReference type="AlphaFoldDB" id="A0A0C3K1R6"/>
<evidence type="ECO:0000313" key="3">
    <source>
        <dbReference type="Proteomes" id="UP000054248"/>
    </source>
</evidence>